<evidence type="ECO:0000313" key="1">
    <source>
        <dbReference type="EMBL" id="ARJ54456.1"/>
    </source>
</evidence>
<protein>
    <submittedName>
        <fullName evidence="1">GDSL esterase/lipase</fullName>
    </submittedName>
</protein>
<dbReference type="AlphaFoldDB" id="A0A1W6BQZ7"/>
<dbReference type="EMBL" id="KY820844">
    <property type="protein sequence ID" value="ARJ54456.1"/>
    <property type="molecule type" value="Genomic_DNA"/>
</dbReference>
<name>A0A1W6BQZ7_ADIVA</name>
<organism evidence="1">
    <name type="scientific">Adineta vaga</name>
    <name type="common">Rotifer</name>
    <name type="synonym">Callidina vaga</name>
    <dbReference type="NCBI Taxonomy" id="104782"/>
    <lineage>
        <taxon>Eukaryota</taxon>
        <taxon>Metazoa</taxon>
        <taxon>Spiralia</taxon>
        <taxon>Gnathifera</taxon>
        <taxon>Rotifera</taxon>
        <taxon>Eurotatoria</taxon>
        <taxon>Bdelloidea</taxon>
        <taxon>Adinetida</taxon>
        <taxon>Adinetidae</taxon>
        <taxon>Adineta</taxon>
    </lineage>
</organism>
<dbReference type="InterPro" id="IPR036514">
    <property type="entry name" value="SGNH_hydro_sf"/>
</dbReference>
<proteinExistence type="predicted"/>
<gene>
    <name evidence="1" type="primary">GDSL</name>
</gene>
<dbReference type="Gene3D" id="3.40.50.1110">
    <property type="entry name" value="SGNH hydrolase"/>
    <property type="match status" value="1"/>
</dbReference>
<dbReference type="SUPFAM" id="SSF52266">
    <property type="entry name" value="SGNH hydrolase"/>
    <property type="match status" value="1"/>
</dbReference>
<sequence>MYFTQTTPTASSHLASSHSSSISRDLFLRSPFYTETRSHETISTNNYSNPVLYQPSTNPALLHQQFANLSVSHSSHPSSNIYNPSTRISSPFFILADSHGRHIPSSFRSNHYDVTAQFVSGLSWLNPHNSRLCAKTILLSSALHSILSSSIGVLFIIGTNSVRSFPATDIIAEIEQIIHLIRSNHPHLVHKQHITLSYTYPCYKPARRFPSLLLLANNVNSYNNQLHELAIRLDFSLIDFHINGNQLSQDGMHLAYAYRPFLYQSLINYLNQLANLPVPVPPTRSRSRHAITRRNERRQQQQTLIRIIHRCWQLKHPKLYLKEHKIKYSRLPEIYNHKLRIRFNHTSDYVFAAQLLDDDTFNEINYINWLFQLQQ</sequence>
<accession>A0A1W6BQZ7</accession>
<reference evidence="1" key="1">
    <citation type="journal article" date="2017" name="Viruses">
        <title>LTR-Retrotransposons from Bdelloid Rotifers Capture Additional ORFs Shared between Highly Diverse Retroelement Types.</title>
        <authorList>
            <person name="Rodriguez F."/>
            <person name="Kenefick A.W."/>
            <person name="Arkhipova I.R."/>
        </authorList>
    </citation>
    <scope>NUCLEOTIDE SEQUENCE</scope>
</reference>